<dbReference type="AlphaFoldDB" id="A0A0G0B9T0"/>
<protein>
    <recommendedName>
        <fullName evidence="1">NadR/Ttd14 AAA domain-containing protein</fullName>
    </recommendedName>
</protein>
<organism evidence="2 3">
    <name type="scientific">Candidatus Roizmanbacteria bacterium GW2011_GWC2_35_12</name>
    <dbReference type="NCBI Taxonomy" id="1618485"/>
    <lineage>
        <taxon>Bacteria</taxon>
        <taxon>Candidatus Roizmaniibacteriota</taxon>
    </lineage>
</organism>
<name>A0A0G0B9T0_9BACT</name>
<dbReference type="EMBL" id="LBPX01000037">
    <property type="protein sequence ID" value="KKP66153.1"/>
    <property type="molecule type" value="Genomic_DNA"/>
</dbReference>
<dbReference type="Gene3D" id="3.40.50.300">
    <property type="entry name" value="P-loop containing nucleotide triphosphate hydrolases"/>
    <property type="match status" value="1"/>
</dbReference>
<dbReference type="InterPro" id="IPR038727">
    <property type="entry name" value="NadR/Ttd14_AAA_dom"/>
</dbReference>
<gene>
    <name evidence="2" type="ORF">UR63_C0037G0012</name>
</gene>
<evidence type="ECO:0000259" key="1">
    <source>
        <dbReference type="Pfam" id="PF13521"/>
    </source>
</evidence>
<sequence length="205" mass="24338">MSHLIVISGPQSSGKTTVFNYLKGRLKDFSFVEEINPYIVKKSSHPRYISPSGKFQEELSLMTLKKIKLLNSNKNYVFETGPMQIVYVEKYSGFKAANLYLKKYLKILKSFNPTIIFIDSKPEISFKRRKKKYLERIKEYRLEDKEKEILGEYKQKIIDLYPLWLKWLDRYPYKKIVINNNNKTKRQFIDEVSKIILSLLSQKSS</sequence>
<dbReference type="Proteomes" id="UP000034127">
    <property type="component" value="Unassembled WGS sequence"/>
</dbReference>
<evidence type="ECO:0000313" key="3">
    <source>
        <dbReference type="Proteomes" id="UP000034127"/>
    </source>
</evidence>
<reference evidence="2 3" key="1">
    <citation type="journal article" date="2015" name="Nature">
        <title>rRNA introns, odd ribosomes, and small enigmatic genomes across a large radiation of phyla.</title>
        <authorList>
            <person name="Brown C.T."/>
            <person name="Hug L.A."/>
            <person name="Thomas B.C."/>
            <person name="Sharon I."/>
            <person name="Castelle C.J."/>
            <person name="Singh A."/>
            <person name="Wilkins M.J."/>
            <person name="Williams K.H."/>
            <person name="Banfield J.F."/>
        </authorList>
    </citation>
    <scope>NUCLEOTIDE SEQUENCE [LARGE SCALE GENOMIC DNA]</scope>
</reference>
<accession>A0A0G0B9T0</accession>
<dbReference type="Pfam" id="PF13521">
    <property type="entry name" value="AAA_28"/>
    <property type="match status" value="1"/>
</dbReference>
<dbReference type="InterPro" id="IPR027417">
    <property type="entry name" value="P-loop_NTPase"/>
</dbReference>
<dbReference type="SUPFAM" id="SSF52540">
    <property type="entry name" value="P-loop containing nucleoside triphosphate hydrolases"/>
    <property type="match status" value="1"/>
</dbReference>
<comment type="caution">
    <text evidence="2">The sequence shown here is derived from an EMBL/GenBank/DDBJ whole genome shotgun (WGS) entry which is preliminary data.</text>
</comment>
<proteinExistence type="predicted"/>
<feature type="domain" description="NadR/Ttd14 AAA" evidence="1">
    <location>
        <begin position="5"/>
        <end position="139"/>
    </location>
</feature>
<evidence type="ECO:0000313" key="2">
    <source>
        <dbReference type="EMBL" id="KKP66153.1"/>
    </source>
</evidence>